<dbReference type="Gene3D" id="3.30.300.20">
    <property type="match status" value="1"/>
</dbReference>
<organism evidence="1 2">
    <name type="scientific">Spirochaeta africana (strain ATCC 700263 / DSM 8902 / Z-7692)</name>
    <dbReference type="NCBI Taxonomy" id="889378"/>
    <lineage>
        <taxon>Bacteria</taxon>
        <taxon>Pseudomonadati</taxon>
        <taxon>Spirochaetota</taxon>
        <taxon>Spirochaetia</taxon>
        <taxon>Spirochaetales</taxon>
        <taxon>Spirochaetaceae</taxon>
        <taxon>Spirochaeta</taxon>
    </lineage>
</organism>
<dbReference type="InterPro" id="IPR036102">
    <property type="entry name" value="OsmC/Ohrsf"/>
</dbReference>
<dbReference type="SUPFAM" id="SSF82784">
    <property type="entry name" value="OsmC-like"/>
    <property type="match status" value="1"/>
</dbReference>
<dbReference type="AlphaFoldDB" id="H9UFP1"/>
<evidence type="ECO:0000313" key="1">
    <source>
        <dbReference type="EMBL" id="AFG36334.1"/>
    </source>
</evidence>
<dbReference type="OrthoDB" id="9804010at2"/>
<proteinExistence type="predicted"/>
<accession>H9UFP1</accession>
<dbReference type="Pfam" id="PF02566">
    <property type="entry name" value="OsmC"/>
    <property type="match status" value="1"/>
</dbReference>
<dbReference type="InterPro" id="IPR015946">
    <property type="entry name" value="KH_dom-like_a/b"/>
</dbReference>
<dbReference type="eggNOG" id="COG1765">
    <property type="taxonomic scope" value="Bacteria"/>
</dbReference>
<dbReference type="PANTHER" id="PTHR34352">
    <property type="entry name" value="PROTEIN YHFA"/>
    <property type="match status" value="1"/>
</dbReference>
<name>H9UFP1_SPIAZ</name>
<sequence length="139" mass="14854">MSQTVHATHSEGMAFDITVGGHTLTADSLADFGGQDRGPTPKSFLLAGLAGCTGMDVTAILGKMQMPYDSFSLQIDAESADTHPHVYTKVHITYKFSGEDLDAAKIEKAIGLSLNKYCPVAATMKHTAEITYSLEINQS</sequence>
<evidence type="ECO:0000313" key="2">
    <source>
        <dbReference type="Proteomes" id="UP000007383"/>
    </source>
</evidence>
<reference evidence="2" key="1">
    <citation type="journal article" date="2013" name="Stand. Genomic Sci.">
        <title>Complete genome sequence of the halophilic bacterium Spirochaeta africana type strain (Z-7692(T)) from the alkaline Lake Magadi in the East African Rift.</title>
        <authorList>
            <person name="Liolos K."/>
            <person name="Abt B."/>
            <person name="Scheuner C."/>
            <person name="Teshima H."/>
            <person name="Held B."/>
            <person name="Lapidus A."/>
            <person name="Nolan M."/>
            <person name="Lucas S."/>
            <person name="Deshpande S."/>
            <person name="Cheng J.F."/>
            <person name="Tapia R."/>
            <person name="Goodwin L.A."/>
            <person name="Pitluck S."/>
            <person name="Pagani I."/>
            <person name="Ivanova N."/>
            <person name="Mavromatis K."/>
            <person name="Mikhailova N."/>
            <person name="Huntemann M."/>
            <person name="Pati A."/>
            <person name="Chen A."/>
            <person name="Palaniappan K."/>
            <person name="Land M."/>
            <person name="Rohde M."/>
            <person name="Tindall B.J."/>
            <person name="Detter J.C."/>
            <person name="Goker M."/>
            <person name="Bristow J."/>
            <person name="Eisen J.A."/>
            <person name="Markowitz V."/>
            <person name="Hugenholtz P."/>
            <person name="Woyke T."/>
            <person name="Klenk H.P."/>
            <person name="Kyrpides N.C."/>
        </authorList>
    </citation>
    <scope>NUCLEOTIDE SEQUENCE</scope>
    <source>
        <strain evidence="2">ATCC 700263 / DSM 8902 / Z-7692</strain>
    </source>
</reference>
<dbReference type="KEGG" id="sfc:Spiaf_0225"/>
<gene>
    <name evidence="1" type="ordered locus">Spiaf_0225</name>
</gene>
<dbReference type="PANTHER" id="PTHR34352:SF1">
    <property type="entry name" value="PROTEIN YHFA"/>
    <property type="match status" value="1"/>
</dbReference>
<dbReference type="RefSeq" id="WP_014454332.1">
    <property type="nucleotide sequence ID" value="NC_017098.1"/>
</dbReference>
<dbReference type="Proteomes" id="UP000007383">
    <property type="component" value="Chromosome"/>
</dbReference>
<dbReference type="HOGENOM" id="CLU_114057_1_0_12"/>
<dbReference type="PATRIC" id="fig|889378.3.peg.228"/>
<dbReference type="STRING" id="889378.Spiaf_0225"/>
<protein>
    <submittedName>
        <fullName evidence="1">Putative redox protein, regulator of disulfide bond formation</fullName>
    </submittedName>
</protein>
<dbReference type="InterPro" id="IPR003718">
    <property type="entry name" value="OsmC/Ohr_fam"/>
</dbReference>
<dbReference type="EMBL" id="CP003282">
    <property type="protein sequence ID" value="AFG36334.1"/>
    <property type="molecule type" value="Genomic_DNA"/>
</dbReference>
<keyword evidence="2" id="KW-1185">Reference proteome</keyword>